<proteinExistence type="predicted"/>
<keyword evidence="2" id="KW-1185">Reference proteome</keyword>
<dbReference type="AlphaFoldDB" id="A0A7J7L7I4"/>
<gene>
    <name evidence="1" type="ORF">GIB67_032481</name>
</gene>
<accession>A0A7J7L7I4</accession>
<dbReference type="Proteomes" id="UP000541444">
    <property type="component" value="Unassembled WGS sequence"/>
</dbReference>
<evidence type="ECO:0000313" key="1">
    <source>
        <dbReference type="EMBL" id="KAF6138587.1"/>
    </source>
</evidence>
<comment type="caution">
    <text evidence="1">The sequence shown here is derived from an EMBL/GenBank/DDBJ whole genome shotgun (WGS) entry which is preliminary data.</text>
</comment>
<organism evidence="1 2">
    <name type="scientific">Kingdonia uniflora</name>
    <dbReference type="NCBI Taxonomy" id="39325"/>
    <lineage>
        <taxon>Eukaryota</taxon>
        <taxon>Viridiplantae</taxon>
        <taxon>Streptophyta</taxon>
        <taxon>Embryophyta</taxon>
        <taxon>Tracheophyta</taxon>
        <taxon>Spermatophyta</taxon>
        <taxon>Magnoliopsida</taxon>
        <taxon>Ranunculales</taxon>
        <taxon>Circaeasteraceae</taxon>
        <taxon>Kingdonia</taxon>
    </lineage>
</organism>
<reference evidence="1 2" key="1">
    <citation type="journal article" date="2020" name="IScience">
        <title>Genome Sequencing of the Endangered Kingdonia uniflora (Circaeasteraceae, Ranunculales) Reveals Potential Mechanisms of Evolutionary Specialization.</title>
        <authorList>
            <person name="Sun Y."/>
            <person name="Deng T."/>
            <person name="Zhang A."/>
            <person name="Moore M.J."/>
            <person name="Landis J.B."/>
            <person name="Lin N."/>
            <person name="Zhang H."/>
            <person name="Zhang X."/>
            <person name="Huang J."/>
            <person name="Zhang X."/>
            <person name="Sun H."/>
            <person name="Wang H."/>
        </authorList>
    </citation>
    <scope>NUCLEOTIDE SEQUENCE [LARGE SCALE GENOMIC DNA]</scope>
    <source>
        <strain evidence="1">TB1705</strain>
        <tissue evidence="1">Leaf</tissue>
    </source>
</reference>
<name>A0A7J7L7I4_9MAGN</name>
<sequence>MLEQERLSSQALALWPRREIEENNFVAFEQLRVQDKGLSKRQIAQRARKENMAQFEISDTSRTRVNVFNVDFNDQCALSEDEDRQRNNIGAVGQQILRHFLGQMDVRCIHCSALHWLGEKSSHSSIRNP</sequence>
<protein>
    <submittedName>
        <fullName evidence="1">Uncharacterized protein</fullName>
    </submittedName>
</protein>
<evidence type="ECO:0000313" key="2">
    <source>
        <dbReference type="Proteomes" id="UP000541444"/>
    </source>
</evidence>
<dbReference type="EMBL" id="JACGCM010002568">
    <property type="protein sequence ID" value="KAF6138587.1"/>
    <property type="molecule type" value="Genomic_DNA"/>
</dbReference>